<protein>
    <recommendedName>
        <fullName evidence="2">HK97 gp10 family phage protein</fullName>
    </recommendedName>
</protein>
<gene>
    <name evidence="1" type="ORF">SDC9_37469</name>
</gene>
<proteinExistence type="predicted"/>
<name>A0A644VJB5_9ZZZZ</name>
<evidence type="ECO:0008006" key="2">
    <source>
        <dbReference type="Google" id="ProtNLM"/>
    </source>
</evidence>
<comment type="caution">
    <text evidence="1">The sequence shown here is derived from an EMBL/GenBank/DDBJ whole genome shotgun (WGS) entry which is preliminary data.</text>
</comment>
<evidence type="ECO:0000313" key="1">
    <source>
        <dbReference type="EMBL" id="MPL91401.1"/>
    </source>
</evidence>
<accession>A0A644VJB5</accession>
<dbReference type="AlphaFoldDB" id="A0A644VJB5"/>
<reference evidence="1" key="1">
    <citation type="submission" date="2019-08" db="EMBL/GenBank/DDBJ databases">
        <authorList>
            <person name="Kucharzyk K."/>
            <person name="Murdoch R.W."/>
            <person name="Higgins S."/>
            <person name="Loffler F."/>
        </authorList>
    </citation>
    <scope>NUCLEOTIDE SEQUENCE</scope>
</reference>
<dbReference type="EMBL" id="VSSQ01000328">
    <property type="protein sequence ID" value="MPL91401.1"/>
    <property type="molecule type" value="Genomic_DNA"/>
</dbReference>
<organism evidence="1">
    <name type="scientific">bioreactor metagenome</name>
    <dbReference type="NCBI Taxonomy" id="1076179"/>
    <lineage>
        <taxon>unclassified sequences</taxon>
        <taxon>metagenomes</taxon>
        <taxon>ecological metagenomes</taxon>
    </lineage>
</organism>
<sequence length="165" mass="18776">MELKIEIRQLKELIASFEKAPAVVKEEMRLAMRVSLRAIQTRARAEHRFRTHTGNLERSVTTQLVSNWPVVGRIKLDSAITKTADGGSYGEYMHDGTKPHEIRPKDKRALRWVGKSGFVFAKVVHHPGTKADPFLYEAAENERININAIFDRYTTEAIRKAGLYG</sequence>